<dbReference type="AlphaFoldDB" id="A0A8J6NU83"/>
<dbReference type="SUPFAM" id="SSF143865">
    <property type="entry name" value="CorA soluble domain-like"/>
    <property type="match status" value="1"/>
</dbReference>
<keyword evidence="8" id="KW-0460">Magnesium</keyword>
<dbReference type="GO" id="GO:0015095">
    <property type="term" value="F:magnesium ion transmembrane transporter activity"/>
    <property type="evidence" value="ECO:0007669"/>
    <property type="project" value="UniProtKB-UniRule"/>
</dbReference>
<dbReference type="InterPro" id="IPR045863">
    <property type="entry name" value="CorA_TM1_TM2"/>
</dbReference>
<evidence type="ECO:0000256" key="8">
    <source>
        <dbReference type="RuleBase" id="RU362010"/>
    </source>
</evidence>
<accession>A0A8J6NU83</accession>
<dbReference type="Gene3D" id="1.20.58.340">
    <property type="entry name" value="Magnesium transport protein CorA, transmembrane region"/>
    <property type="match status" value="2"/>
</dbReference>
<dbReference type="NCBIfam" id="TIGR00383">
    <property type="entry name" value="corA"/>
    <property type="match status" value="1"/>
</dbReference>
<dbReference type="GO" id="GO:0050897">
    <property type="term" value="F:cobalt ion binding"/>
    <property type="evidence" value="ECO:0007669"/>
    <property type="project" value="TreeGrafter"/>
</dbReference>
<dbReference type="EMBL" id="JACNJH010000104">
    <property type="protein sequence ID" value="MBC8360748.1"/>
    <property type="molecule type" value="Genomic_DNA"/>
</dbReference>
<feature type="transmembrane region" description="Helical" evidence="8">
    <location>
        <begin position="296"/>
        <end position="316"/>
    </location>
</feature>
<protein>
    <recommendedName>
        <fullName evidence="8">Magnesium transport protein CorA</fullName>
    </recommendedName>
</protein>
<evidence type="ECO:0000313" key="10">
    <source>
        <dbReference type="Proteomes" id="UP000603434"/>
    </source>
</evidence>
<proteinExistence type="inferred from homology"/>
<comment type="subcellular location">
    <subcellularLocation>
        <location evidence="1">Cell membrane</location>
        <topology evidence="1">Multi-pass membrane protein</topology>
    </subcellularLocation>
    <subcellularLocation>
        <location evidence="8">Membrane</location>
        <topology evidence="8">Multi-pass membrane protein</topology>
    </subcellularLocation>
</comment>
<dbReference type="Proteomes" id="UP000603434">
    <property type="component" value="Unassembled WGS sequence"/>
</dbReference>
<dbReference type="CDD" id="cd12828">
    <property type="entry name" value="TmCorA-like_1"/>
    <property type="match status" value="1"/>
</dbReference>
<comment type="similarity">
    <text evidence="2 8">Belongs to the CorA metal ion transporter (MIT) (TC 1.A.35) family.</text>
</comment>
<dbReference type="FunFam" id="3.30.460.20:FF:000008">
    <property type="entry name" value="Cobalt/magnesium transport protein CorA"/>
    <property type="match status" value="1"/>
</dbReference>
<evidence type="ECO:0000256" key="1">
    <source>
        <dbReference type="ARBA" id="ARBA00004651"/>
    </source>
</evidence>
<dbReference type="InterPro" id="IPR045861">
    <property type="entry name" value="CorA_cytoplasmic_dom"/>
</dbReference>
<keyword evidence="8" id="KW-0406">Ion transport</keyword>
<evidence type="ECO:0000256" key="2">
    <source>
        <dbReference type="ARBA" id="ARBA00009765"/>
    </source>
</evidence>
<dbReference type="PANTHER" id="PTHR46494">
    <property type="entry name" value="CORA FAMILY METAL ION TRANSPORTER (EUROFUNG)"/>
    <property type="match status" value="1"/>
</dbReference>
<dbReference type="Gene3D" id="3.30.460.20">
    <property type="entry name" value="CorA soluble domain-like"/>
    <property type="match status" value="1"/>
</dbReference>
<keyword evidence="4 8" id="KW-1003">Cell membrane</keyword>
<comment type="caution">
    <text evidence="9">The sequence shown here is derived from an EMBL/GenBank/DDBJ whole genome shotgun (WGS) entry which is preliminary data.</text>
</comment>
<dbReference type="Pfam" id="PF01544">
    <property type="entry name" value="CorA"/>
    <property type="match status" value="1"/>
</dbReference>
<feature type="transmembrane region" description="Helical" evidence="8">
    <location>
        <begin position="328"/>
        <end position="348"/>
    </location>
</feature>
<dbReference type="SUPFAM" id="SSF144083">
    <property type="entry name" value="Magnesium transport protein CorA, transmembrane region"/>
    <property type="match status" value="1"/>
</dbReference>
<evidence type="ECO:0000256" key="4">
    <source>
        <dbReference type="ARBA" id="ARBA00022475"/>
    </source>
</evidence>
<evidence type="ECO:0000256" key="6">
    <source>
        <dbReference type="ARBA" id="ARBA00022989"/>
    </source>
</evidence>
<dbReference type="PANTHER" id="PTHR46494:SF1">
    <property type="entry name" value="CORA FAMILY METAL ION TRANSPORTER (EUROFUNG)"/>
    <property type="match status" value="1"/>
</dbReference>
<comment type="function">
    <text evidence="8">Mediates influx of magnesium ions.</text>
</comment>
<keyword evidence="3 8" id="KW-0813">Transport</keyword>
<keyword evidence="7 8" id="KW-0472">Membrane</keyword>
<dbReference type="FunFam" id="1.20.58.340:FF:000012">
    <property type="entry name" value="Magnesium transport protein CorA"/>
    <property type="match status" value="1"/>
</dbReference>
<sequence>MEKFIKRTSKKAGAPPGTLVHIGEKREEKTQITLINYDAEQLQERVIDTIEEVFPLKELPTVTWINIDGLHQIDIIEKTGRYFNIHPLVLEDILNTGQRPKAQEFEDCIFVVLKMLYYNENLEETRGEQFSLVLGENYLISFQETHGDVFNTIRDRIRNPKTRMRKAGCDYLAYTLIDAIVDNYFIILETLGETIETLEDELLENPGRETLHTLHEMKREMIYMRKQIWPIREIINTLIKSESPLINESTRVYFKDIYDHTIQVIDTIESYRDFLAGMLDIYLSTVSNKMNEIMKVLTMIATIFIPITFIAGIYGMNFKYMPELEWRWGYFLLWGIIAVIVAIMIVFFKKRDWI</sequence>
<keyword evidence="6 8" id="KW-1133">Transmembrane helix</keyword>
<name>A0A8J6NU83_9BACT</name>
<evidence type="ECO:0000256" key="5">
    <source>
        <dbReference type="ARBA" id="ARBA00022692"/>
    </source>
</evidence>
<dbReference type="GO" id="GO:0005886">
    <property type="term" value="C:plasma membrane"/>
    <property type="evidence" value="ECO:0007669"/>
    <property type="project" value="UniProtKB-SubCell"/>
</dbReference>
<evidence type="ECO:0000313" key="9">
    <source>
        <dbReference type="EMBL" id="MBC8360748.1"/>
    </source>
</evidence>
<evidence type="ECO:0000256" key="3">
    <source>
        <dbReference type="ARBA" id="ARBA00022448"/>
    </source>
</evidence>
<evidence type="ECO:0000256" key="7">
    <source>
        <dbReference type="ARBA" id="ARBA00023136"/>
    </source>
</evidence>
<reference evidence="9 10" key="1">
    <citation type="submission" date="2020-08" db="EMBL/GenBank/DDBJ databases">
        <title>Bridging the membrane lipid divide: bacteria of the FCB group superphylum have the potential to synthesize archaeal ether lipids.</title>
        <authorList>
            <person name="Villanueva L."/>
            <person name="Von Meijenfeldt F.A.B."/>
            <person name="Westbye A.B."/>
            <person name="Yadav S."/>
            <person name="Hopmans E.C."/>
            <person name="Dutilh B.E."/>
            <person name="Sinninghe Damste J.S."/>
        </authorList>
    </citation>
    <scope>NUCLEOTIDE SEQUENCE [LARGE SCALE GENOMIC DNA]</scope>
    <source>
        <strain evidence="9">NIOZ-UU30</strain>
    </source>
</reference>
<gene>
    <name evidence="8 9" type="primary">corA</name>
    <name evidence="9" type="ORF">H8E23_05075</name>
</gene>
<dbReference type="GO" id="GO:0015087">
    <property type="term" value="F:cobalt ion transmembrane transporter activity"/>
    <property type="evidence" value="ECO:0007669"/>
    <property type="project" value="UniProtKB-UniRule"/>
</dbReference>
<dbReference type="InterPro" id="IPR002523">
    <property type="entry name" value="MgTranspt_CorA/ZnTranspt_ZntB"/>
</dbReference>
<organism evidence="9 10">
    <name type="scientific">Candidatus Desulfatibia profunda</name>
    <dbReference type="NCBI Taxonomy" id="2841695"/>
    <lineage>
        <taxon>Bacteria</taxon>
        <taxon>Pseudomonadati</taxon>
        <taxon>Thermodesulfobacteriota</taxon>
        <taxon>Desulfobacteria</taxon>
        <taxon>Desulfobacterales</taxon>
        <taxon>Desulfobacterales incertae sedis</taxon>
        <taxon>Candidatus Desulfatibia</taxon>
    </lineage>
</organism>
<dbReference type="InterPro" id="IPR004488">
    <property type="entry name" value="Mg/Co-transport_prot_CorA"/>
</dbReference>
<dbReference type="GO" id="GO:0000287">
    <property type="term" value="F:magnesium ion binding"/>
    <property type="evidence" value="ECO:0007669"/>
    <property type="project" value="TreeGrafter"/>
</dbReference>
<keyword evidence="5 8" id="KW-0812">Transmembrane</keyword>